<keyword evidence="1" id="KW-0732">Signal</keyword>
<accession>A0A1C3V967</accession>
<feature type="chain" id="PRO_5008684145" evidence="1">
    <location>
        <begin position="26"/>
        <end position="104"/>
    </location>
</feature>
<dbReference type="PROSITE" id="PS51257">
    <property type="entry name" value="PROKAR_LIPOPROTEIN"/>
    <property type="match status" value="1"/>
</dbReference>
<reference evidence="3" key="1">
    <citation type="submission" date="2016-08" db="EMBL/GenBank/DDBJ databases">
        <authorList>
            <person name="Varghese N."/>
            <person name="Submissions Spin"/>
        </authorList>
    </citation>
    <scope>NUCLEOTIDE SEQUENCE [LARGE SCALE GENOMIC DNA]</scope>
    <source>
        <strain evidence="3">HAMBI 2971</strain>
    </source>
</reference>
<gene>
    <name evidence="2" type="ORF">GA0061102_101044</name>
</gene>
<evidence type="ECO:0000313" key="2">
    <source>
        <dbReference type="EMBL" id="SCB24346.1"/>
    </source>
</evidence>
<dbReference type="AlphaFoldDB" id="A0A1C3V967"/>
<evidence type="ECO:0000313" key="3">
    <source>
        <dbReference type="Proteomes" id="UP000199435"/>
    </source>
</evidence>
<sequence>MKRTMLTRLAAMVLVATAILYPGVAASQAILACAKRVDIVVFLRDHLSERLSAVGKLDPNTIVEIYAADSGNWTLMLSDASGRSCIILSGEGWESIPVLPGEKA</sequence>
<dbReference type="OrthoDB" id="9810895at2"/>
<protein>
    <submittedName>
        <fullName evidence="2">Uncharacterized protein</fullName>
    </submittedName>
</protein>
<proteinExistence type="predicted"/>
<dbReference type="STRING" id="411945.GA0061102_101044"/>
<dbReference type="EMBL" id="FMAH01000010">
    <property type="protein sequence ID" value="SCB24346.1"/>
    <property type="molecule type" value="Genomic_DNA"/>
</dbReference>
<evidence type="ECO:0000256" key="1">
    <source>
        <dbReference type="SAM" id="SignalP"/>
    </source>
</evidence>
<keyword evidence="3" id="KW-1185">Reference proteome</keyword>
<organism evidence="2 3">
    <name type="scientific">Rhizobium miluonense</name>
    <dbReference type="NCBI Taxonomy" id="411945"/>
    <lineage>
        <taxon>Bacteria</taxon>
        <taxon>Pseudomonadati</taxon>
        <taxon>Pseudomonadota</taxon>
        <taxon>Alphaproteobacteria</taxon>
        <taxon>Hyphomicrobiales</taxon>
        <taxon>Rhizobiaceae</taxon>
        <taxon>Rhizobium/Agrobacterium group</taxon>
        <taxon>Rhizobium</taxon>
    </lineage>
</organism>
<dbReference type="RefSeq" id="WP_092846972.1">
    <property type="nucleotide sequence ID" value="NZ_FMAH01000010.1"/>
</dbReference>
<feature type="signal peptide" evidence="1">
    <location>
        <begin position="1"/>
        <end position="25"/>
    </location>
</feature>
<dbReference type="Proteomes" id="UP000199435">
    <property type="component" value="Unassembled WGS sequence"/>
</dbReference>
<name>A0A1C3V967_9HYPH</name>